<feature type="region of interest" description="Disordered" evidence="1">
    <location>
        <begin position="288"/>
        <end position="309"/>
    </location>
</feature>
<accession>A0A6V7VFC4</accession>
<evidence type="ECO:0000256" key="1">
    <source>
        <dbReference type="SAM" id="MobiDB-lite"/>
    </source>
</evidence>
<reference evidence="2 3" key="1">
    <citation type="submission" date="2020-08" db="EMBL/GenBank/DDBJ databases">
        <authorList>
            <person name="Koutsovoulos G."/>
            <person name="Danchin GJ E."/>
        </authorList>
    </citation>
    <scope>NUCLEOTIDE SEQUENCE [LARGE SCALE GENOMIC DNA]</scope>
</reference>
<evidence type="ECO:0000313" key="2">
    <source>
        <dbReference type="EMBL" id="CAD2173088.1"/>
    </source>
</evidence>
<proteinExistence type="predicted"/>
<dbReference type="AlphaFoldDB" id="A0A6V7VFC4"/>
<sequence>MLLTNEKESCEFFDKIMKLEVWLSNEIHVTSLPIAGLNKIITINTNTKYEVEEYNYQKETEFLNPRRLIKFIVNKFENKTPTEMRIECRNKIKILEFETKDDNDIYESCEANVSVCSNDEYFLYYEIEGNEKKIELQCEEAFHEDNKINIYFIKIEMIATCKLISSEELTSFSSQNFEKNKNKSKCIEQDNKLKEKSENIQRFLEASLDDEVIEISKYYTNLGQPSPNTPTSIAKFFGGLFFFLGQIAQQSSAKAFLRIPSFQASSSRSHNNFSTDQNQQNIFHKQNSFQESSHTINNPIQGQLFGTSSSSQRIPSVQILSSGKTNNEPIFHLQQNPQQINQQHPINYPNQQLPPLSIPTPKNIFSNTQQQQTNHNFTNDYFGGHRTPNHYSPFNHNIPSRGSTTNLFAMGNTHYGGLPLESPTMSINQRNNYQLEHQIQTPLQNKLPHSLSISSSTSNSKSTSTDGDKNNKEMIDKIVCDLQTTVQTIRHQINQNNELCKHLTELKEKSLHQKTLQEALINQNVNMNQMTEHNTQSQQNLIGNVEGQHLQHFEDPLLFHNVGEHHNNNLFNNLEELQQSITTNVEEQHLPHQQNIEKIFGTSSEPGMLNFEEPAQQKNTRKRNVNRKRKN</sequence>
<dbReference type="EMBL" id="CAJEWN010000212">
    <property type="protein sequence ID" value="CAD2173088.1"/>
    <property type="molecule type" value="Genomic_DNA"/>
</dbReference>
<comment type="caution">
    <text evidence="2">The sequence shown here is derived from an EMBL/GenBank/DDBJ whole genome shotgun (WGS) entry which is preliminary data.</text>
</comment>
<gene>
    <name evidence="2" type="ORF">MENT_LOCUS24675</name>
</gene>
<feature type="compositionally biased region" description="Basic residues" evidence="1">
    <location>
        <begin position="619"/>
        <end position="631"/>
    </location>
</feature>
<feature type="region of interest" description="Disordered" evidence="1">
    <location>
        <begin position="442"/>
        <end position="470"/>
    </location>
</feature>
<feature type="region of interest" description="Disordered" evidence="1">
    <location>
        <begin position="604"/>
        <end position="631"/>
    </location>
</feature>
<dbReference type="Proteomes" id="UP000580250">
    <property type="component" value="Unassembled WGS sequence"/>
</dbReference>
<name>A0A6V7VFC4_MELEN</name>
<organism evidence="2 3">
    <name type="scientific">Meloidogyne enterolobii</name>
    <name type="common">Root-knot nematode worm</name>
    <name type="synonym">Meloidogyne mayaguensis</name>
    <dbReference type="NCBI Taxonomy" id="390850"/>
    <lineage>
        <taxon>Eukaryota</taxon>
        <taxon>Metazoa</taxon>
        <taxon>Ecdysozoa</taxon>
        <taxon>Nematoda</taxon>
        <taxon>Chromadorea</taxon>
        <taxon>Rhabditida</taxon>
        <taxon>Tylenchina</taxon>
        <taxon>Tylenchomorpha</taxon>
        <taxon>Tylenchoidea</taxon>
        <taxon>Meloidogynidae</taxon>
        <taxon>Meloidogyninae</taxon>
        <taxon>Meloidogyne</taxon>
    </lineage>
</organism>
<protein>
    <submittedName>
        <fullName evidence="2">Uncharacterized protein</fullName>
    </submittedName>
</protein>
<evidence type="ECO:0000313" key="3">
    <source>
        <dbReference type="Proteomes" id="UP000580250"/>
    </source>
</evidence>
<feature type="compositionally biased region" description="Low complexity" evidence="1">
    <location>
        <begin position="450"/>
        <end position="465"/>
    </location>
</feature>